<dbReference type="EMBL" id="CP013244">
    <property type="protein sequence ID" value="ANP47192.1"/>
    <property type="molecule type" value="Genomic_DNA"/>
</dbReference>
<dbReference type="InterPro" id="IPR011051">
    <property type="entry name" value="RmlC_Cupin_sf"/>
</dbReference>
<accession>A0A1B1AKU0</accession>
<gene>
    <name evidence="1" type="ORF">ATE48_15340</name>
</gene>
<dbReference type="SUPFAM" id="SSF51182">
    <property type="entry name" value="RmlC-like cupins"/>
    <property type="match status" value="1"/>
</dbReference>
<evidence type="ECO:0000313" key="1">
    <source>
        <dbReference type="EMBL" id="ANP47192.1"/>
    </source>
</evidence>
<dbReference type="Gene3D" id="2.60.120.10">
    <property type="entry name" value="Jelly Rolls"/>
    <property type="match status" value="1"/>
</dbReference>
<dbReference type="KEGG" id="cbot:ATE48_15340"/>
<name>A0A1B1AKU0_9PROT</name>
<dbReference type="InParanoid" id="A0A1B1AKU0"/>
<keyword evidence="2" id="KW-1185">Reference proteome</keyword>
<reference evidence="1 2" key="1">
    <citation type="submission" date="2015-11" db="EMBL/GenBank/DDBJ databases">
        <title>Whole-Genome Sequence of Candidatus Oderbacter manganicum from the National Park Lower Oder Valley, Germany.</title>
        <authorList>
            <person name="Braun B."/>
            <person name="Liere K."/>
            <person name="Szewzyk U."/>
        </authorList>
    </citation>
    <scope>NUCLEOTIDE SEQUENCE [LARGE SCALE GENOMIC DNA]</scope>
    <source>
        <strain evidence="1 2">OTSz_A_272</strain>
    </source>
</reference>
<dbReference type="OrthoDB" id="3556170at2"/>
<dbReference type="Proteomes" id="UP000092498">
    <property type="component" value="Chromosome"/>
</dbReference>
<evidence type="ECO:0008006" key="3">
    <source>
        <dbReference type="Google" id="ProtNLM"/>
    </source>
</evidence>
<evidence type="ECO:0000313" key="2">
    <source>
        <dbReference type="Proteomes" id="UP000092498"/>
    </source>
</evidence>
<protein>
    <recommendedName>
        <fullName evidence="3">Signal peptidase I</fullName>
    </recommendedName>
</protein>
<organism evidence="1 2">
    <name type="scientific">Candidatus Viadribacter manganicus</name>
    <dbReference type="NCBI Taxonomy" id="1759059"/>
    <lineage>
        <taxon>Bacteria</taxon>
        <taxon>Pseudomonadati</taxon>
        <taxon>Pseudomonadota</taxon>
        <taxon>Alphaproteobacteria</taxon>
        <taxon>Hyphomonadales</taxon>
        <taxon>Hyphomonadaceae</taxon>
        <taxon>Candidatus Viadribacter</taxon>
    </lineage>
</organism>
<proteinExistence type="predicted"/>
<sequence>MKPVFGNAADPALSSRGWFVGHFMPGEDNPLRTHDVEMKWFAHAKGETRSEWSPPSPVRTLNILVRGRFVLLFPDEEVLLQHEGDYVFFGPDIAHSYRCEEDSVIMTVRWPSGPR</sequence>
<dbReference type="RefSeq" id="WP_066772988.1">
    <property type="nucleotide sequence ID" value="NZ_CP013244.1"/>
</dbReference>
<dbReference type="InterPro" id="IPR014710">
    <property type="entry name" value="RmlC-like_jellyroll"/>
</dbReference>
<dbReference type="AlphaFoldDB" id="A0A1B1AKU0"/>